<name>A0ABU7WDP4_9GAMM</name>
<dbReference type="RefSeq" id="WP_332077851.1">
    <property type="nucleotide sequence ID" value="NZ_JAZHBM010000002.1"/>
</dbReference>
<comment type="caution">
    <text evidence="1">The sequence shown here is derived from an EMBL/GenBank/DDBJ whole genome shotgun (WGS) entry which is preliminary data.</text>
</comment>
<evidence type="ECO:0000313" key="1">
    <source>
        <dbReference type="EMBL" id="MEF3082093.1"/>
    </source>
</evidence>
<evidence type="ECO:0008006" key="3">
    <source>
        <dbReference type="Google" id="ProtNLM"/>
    </source>
</evidence>
<evidence type="ECO:0000313" key="2">
    <source>
        <dbReference type="Proteomes" id="UP001358324"/>
    </source>
</evidence>
<gene>
    <name evidence="1" type="ORF">V3391_07675</name>
</gene>
<reference evidence="1 2" key="1">
    <citation type="submission" date="2024-01" db="EMBL/GenBank/DDBJ databases">
        <title>Novel species of the genus Luteimonas isolated from rivers.</title>
        <authorList>
            <person name="Lu H."/>
        </authorList>
    </citation>
    <scope>NUCLEOTIDE SEQUENCE [LARGE SCALE GENOMIC DNA]</scope>
    <source>
        <strain evidence="1 2">SMYT11W</strain>
    </source>
</reference>
<dbReference type="EMBL" id="JAZHBM010000002">
    <property type="protein sequence ID" value="MEF3082093.1"/>
    <property type="molecule type" value="Genomic_DNA"/>
</dbReference>
<protein>
    <recommendedName>
        <fullName evidence="3">TnsA endonuclease N-terminal domain-containing protein</fullName>
    </recommendedName>
</protein>
<keyword evidence="2" id="KW-1185">Reference proteome</keyword>
<proteinExistence type="predicted"/>
<accession>A0ABU7WDP4</accession>
<dbReference type="Proteomes" id="UP001358324">
    <property type="component" value="Unassembled WGS sequence"/>
</dbReference>
<sequence length="199" mass="22093">MRPIFRYPSWTLQREVQLESLLEHRVAVLLDACPRVLAFAEQPAELRLRHGGEIFRHVPDFAVVVEEGPQFLEVKFSKYVDTALIERTARITAALEPLGVGYRLITEHDMPAKVRETNARLLTMRARLCPAGVATLLLTERAAQLQQPTLEALGWTSAADARVLAAALLEGRLHADFSATLCPASPVSLQSSTEGWLWG</sequence>
<organism evidence="1 2">
    <name type="scientific">Luteimonas flava</name>
    <dbReference type="NCBI Taxonomy" id="3115822"/>
    <lineage>
        <taxon>Bacteria</taxon>
        <taxon>Pseudomonadati</taxon>
        <taxon>Pseudomonadota</taxon>
        <taxon>Gammaproteobacteria</taxon>
        <taxon>Lysobacterales</taxon>
        <taxon>Lysobacteraceae</taxon>
        <taxon>Luteimonas</taxon>
    </lineage>
</organism>